<dbReference type="EMBL" id="ABLK01000067">
    <property type="protein sequence ID" value="EDT41648.1"/>
    <property type="molecule type" value="Genomic_DNA"/>
</dbReference>
<proteinExistence type="predicted"/>
<evidence type="ECO:0000313" key="2">
    <source>
        <dbReference type="EMBL" id="EDT41648.1"/>
    </source>
</evidence>
<evidence type="ECO:0000256" key="1">
    <source>
        <dbReference type="SAM" id="MobiDB-lite"/>
    </source>
</evidence>
<sequence>MEFSRLFAHVGEAISTSGSRRFPRMMYSLICAAVPVDEIRISELADAAPDGDLGVRSLGAVGAALTKAGPAAACHGPQMPPRLDTSRLYVSDTLAGHAPTHALLDRFFLMQAQTVPPHRVQFHLVTRKRGHYYVISLYRTNPIDDFSPHERSFLKEFSHVLFPIVESHVAALDSAPPVARVPPPRRRRRNRAGSAWRGGSPTVCGKLASSCPRARSRHARRCWPATRCQPSPCVSRCAKAPSRPI</sequence>
<dbReference type="PATRIC" id="fig|396597.7.peg.5520"/>
<dbReference type="Proteomes" id="UP000004814">
    <property type="component" value="Unassembled WGS sequence"/>
</dbReference>
<gene>
    <name evidence="2" type="ORF">BamMEX5DRAFT_2561</name>
</gene>
<reference evidence="2 3" key="1">
    <citation type="submission" date="2008-03" db="EMBL/GenBank/DDBJ databases">
        <title>Sequencing of the draft genome and assembly of Burkholderia ambifaria MEX-5.</title>
        <authorList>
            <consortium name="US DOE Joint Genome Institute (JGI-PGF)"/>
            <person name="Copeland A."/>
            <person name="Lucas S."/>
            <person name="Lapidus A."/>
            <person name="Glavina del Rio T."/>
            <person name="Dalin E."/>
            <person name="Tice H."/>
            <person name="Bruce D."/>
            <person name="Goodwin L."/>
            <person name="Pitluck S."/>
            <person name="Larimer F."/>
            <person name="Land M.L."/>
            <person name="Hauser L."/>
            <person name="Tiedje J."/>
            <person name="Richardson P."/>
        </authorList>
    </citation>
    <scope>NUCLEOTIDE SEQUENCE [LARGE SCALE GENOMIC DNA]</scope>
    <source>
        <strain evidence="2 3">MEX-5</strain>
    </source>
</reference>
<evidence type="ECO:0000313" key="3">
    <source>
        <dbReference type="Proteomes" id="UP000004814"/>
    </source>
</evidence>
<comment type="caution">
    <text evidence="2">The sequence shown here is derived from an EMBL/GenBank/DDBJ whole genome shotgun (WGS) entry which is preliminary data.</text>
</comment>
<name>B1T445_9BURK</name>
<dbReference type="AlphaFoldDB" id="B1T445"/>
<organism evidence="2 3">
    <name type="scientific">Burkholderia ambifaria MEX-5</name>
    <dbReference type="NCBI Taxonomy" id="396597"/>
    <lineage>
        <taxon>Bacteria</taxon>
        <taxon>Pseudomonadati</taxon>
        <taxon>Pseudomonadota</taxon>
        <taxon>Betaproteobacteria</taxon>
        <taxon>Burkholderiales</taxon>
        <taxon>Burkholderiaceae</taxon>
        <taxon>Burkholderia</taxon>
        <taxon>Burkholderia cepacia complex</taxon>
    </lineage>
</organism>
<accession>B1T445</accession>
<protein>
    <submittedName>
        <fullName evidence="2">Uncharacterized protein</fullName>
    </submittedName>
</protein>
<feature type="region of interest" description="Disordered" evidence="1">
    <location>
        <begin position="175"/>
        <end position="199"/>
    </location>
</feature>